<dbReference type="Proteomes" id="UP001521209">
    <property type="component" value="Unassembled WGS sequence"/>
</dbReference>
<proteinExistence type="predicted"/>
<accession>A0ABS9E1W0</accession>
<evidence type="ECO:0000313" key="2">
    <source>
        <dbReference type="EMBL" id="MCF3948909.1"/>
    </source>
</evidence>
<sequence>MKRMMFFAVIAAGIGGLRGVASAQQGASSLLATTIIAQTPPSVIGQNKPVFAEQGVPIIAQMPPPVIGQTPVFGERGVPVFPQTPPAVIGQSYAAFGLPAA</sequence>
<keyword evidence="3" id="KW-1185">Reference proteome</keyword>
<evidence type="ECO:0000256" key="1">
    <source>
        <dbReference type="SAM" id="SignalP"/>
    </source>
</evidence>
<dbReference type="EMBL" id="JAKGBZ010000104">
    <property type="protein sequence ID" value="MCF3948909.1"/>
    <property type="molecule type" value="Genomic_DNA"/>
</dbReference>
<gene>
    <name evidence="2" type="ORF">L2A60_19895</name>
</gene>
<evidence type="ECO:0000313" key="3">
    <source>
        <dbReference type="Proteomes" id="UP001521209"/>
    </source>
</evidence>
<organism evidence="2 3">
    <name type="scientific">Acidiphilium iwatense</name>
    <dbReference type="NCBI Taxonomy" id="768198"/>
    <lineage>
        <taxon>Bacteria</taxon>
        <taxon>Pseudomonadati</taxon>
        <taxon>Pseudomonadota</taxon>
        <taxon>Alphaproteobacteria</taxon>
        <taxon>Acetobacterales</taxon>
        <taxon>Acidocellaceae</taxon>
        <taxon>Acidiphilium</taxon>
    </lineage>
</organism>
<dbReference type="RefSeq" id="WP_235706216.1">
    <property type="nucleotide sequence ID" value="NZ_JAKGBZ010000104.1"/>
</dbReference>
<feature type="signal peptide" evidence="1">
    <location>
        <begin position="1"/>
        <end position="23"/>
    </location>
</feature>
<reference evidence="2 3" key="1">
    <citation type="submission" date="2022-01" db="EMBL/GenBank/DDBJ databases">
        <authorList>
            <person name="Won M."/>
            <person name="Kim S.-J."/>
            <person name="Kwon S.-W."/>
        </authorList>
    </citation>
    <scope>NUCLEOTIDE SEQUENCE [LARGE SCALE GENOMIC DNA]</scope>
    <source>
        <strain evidence="2 3">KCTC 23505</strain>
    </source>
</reference>
<feature type="chain" id="PRO_5046190713" evidence="1">
    <location>
        <begin position="24"/>
        <end position="101"/>
    </location>
</feature>
<keyword evidence="1" id="KW-0732">Signal</keyword>
<name>A0ABS9E1W0_9PROT</name>
<comment type="caution">
    <text evidence="2">The sequence shown here is derived from an EMBL/GenBank/DDBJ whole genome shotgun (WGS) entry which is preliminary data.</text>
</comment>
<protein>
    <submittedName>
        <fullName evidence="2">Uncharacterized protein</fullName>
    </submittedName>
</protein>